<dbReference type="AlphaFoldDB" id="A0A1I4AUX0"/>
<dbReference type="RefSeq" id="WP_090698908.1">
    <property type="nucleotide sequence ID" value="NZ_FOSP01000010.1"/>
</dbReference>
<accession>A0A1I4AUX0</accession>
<dbReference type="OrthoDB" id="8553911at2"/>
<evidence type="ECO:0000313" key="1">
    <source>
        <dbReference type="EMBL" id="SFK60342.1"/>
    </source>
</evidence>
<dbReference type="Proteomes" id="UP000199533">
    <property type="component" value="Unassembled WGS sequence"/>
</dbReference>
<keyword evidence="2" id="KW-1185">Reference proteome</keyword>
<organism evidence="1 2">
    <name type="scientific">Nitrosomonas aestuarii</name>
    <dbReference type="NCBI Taxonomy" id="52441"/>
    <lineage>
        <taxon>Bacteria</taxon>
        <taxon>Pseudomonadati</taxon>
        <taxon>Pseudomonadota</taxon>
        <taxon>Betaproteobacteria</taxon>
        <taxon>Nitrosomonadales</taxon>
        <taxon>Nitrosomonadaceae</taxon>
        <taxon>Nitrosomonas</taxon>
    </lineage>
</organism>
<proteinExistence type="predicted"/>
<dbReference type="SUPFAM" id="SSF53756">
    <property type="entry name" value="UDP-Glycosyltransferase/glycogen phosphorylase"/>
    <property type="match status" value="1"/>
</dbReference>
<sequence>MKALFFLRHNNDIDHITPVIFKWVNAGHSCNVILIGKSSLESDFRLVFLKQLKGVKIIHIRKLLSRFDFVMWRLQTLLLVRSSHISFFGPAIRVLAGIYNFEKRQSVWLRTVRHILDYGFAAGEQGVVVFDWIERNSAICVEWVAVVIAQARNKKLGTVSLPHGDSPHASQLIRHGEWFLKPDVSFSAAGMFDKVVVPNELCSKRFRTLLRDDQIEVLGSPRYCDEWLTKLKEIMPPSSLMRSDSQLKIVIFLRKARYTTFWEEVAEVVQLIAAFPNIEVIIKPHTRGGWKQPLIKNTALKKLSNVTVADGGTHSIHLMNWADVIIDLATSVVYEAIKAGKPVLSADYLHASRSAAAVYMPETELRCRDDVYKMIDTFLTTGTCTFYKEPHRQLFMQEMIDAGGKDVLSNYVALLERQAQRF</sequence>
<dbReference type="STRING" id="52441.SAMN05216302_101050"/>
<reference evidence="2" key="1">
    <citation type="submission" date="2016-10" db="EMBL/GenBank/DDBJ databases">
        <authorList>
            <person name="Varghese N."/>
            <person name="Submissions S."/>
        </authorList>
    </citation>
    <scope>NUCLEOTIDE SEQUENCE [LARGE SCALE GENOMIC DNA]</scope>
    <source>
        <strain evidence="2">Nm69</strain>
    </source>
</reference>
<gene>
    <name evidence="1" type="ORF">SAMN05216302_101050</name>
</gene>
<protein>
    <recommendedName>
        <fullName evidence="3">CDP-Glycerol:Poly(Glycerophosphate) glycerophosphotransferase</fullName>
    </recommendedName>
</protein>
<evidence type="ECO:0008006" key="3">
    <source>
        <dbReference type="Google" id="ProtNLM"/>
    </source>
</evidence>
<evidence type="ECO:0000313" key="2">
    <source>
        <dbReference type="Proteomes" id="UP000199533"/>
    </source>
</evidence>
<dbReference type="EMBL" id="FOSP01000010">
    <property type="protein sequence ID" value="SFK60342.1"/>
    <property type="molecule type" value="Genomic_DNA"/>
</dbReference>
<name>A0A1I4AUX0_9PROT</name>